<comment type="catalytic activity">
    <reaction evidence="6 7">
        <text>Release of N-terminal amino acids, preferentially methionine, from peptides and arylamides.</text>
        <dbReference type="EC" id="3.4.11.18"/>
    </reaction>
</comment>
<evidence type="ECO:0000256" key="5">
    <source>
        <dbReference type="ARBA" id="ARBA00022801"/>
    </source>
</evidence>
<feature type="binding site" evidence="6">
    <location>
        <position position="184"/>
    </location>
    <ligand>
        <name>a divalent metal cation</name>
        <dbReference type="ChEBI" id="CHEBI:60240"/>
        <label>2</label>
        <note>catalytic</note>
    </ligand>
</feature>
<dbReference type="GO" id="GO:0006508">
    <property type="term" value="P:proteolysis"/>
    <property type="evidence" value="ECO:0007669"/>
    <property type="project" value="UniProtKB-KW"/>
</dbReference>
<feature type="domain" description="Peptidase M24" evidence="8">
    <location>
        <begin position="26"/>
        <end position="255"/>
    </location>
</feature>
<dbReference type="HAMAP" id="MF_01974">
    <property type="entry name" value="MetAP_1"/>
    <property type="match status" value="1"/>
</dbReference>
<accession>A0A7C8BV94</accession>
<dbReference type="GO" id="GO:0070006">
    <property type="term" value="F:metalloaminopeptidase activity"/>
    <property type="evidence" value="ECO:0007669"/>
    <property type="project" value="UniProtKB-UniRule"/>
</dbReference>
<feature type="binding site" evidence="6">
    <location>
        <position position="121"/>
    </location>
    <ligand>
        <name>a divalent metal cation</name>
        <dbReference type="ChEBI" id="CHEBI:60240"/>
        <label>2</label>
        <note>catalytic</note>
    </ligand>
</feature>
<evidence type="ECO:0000259" key="8">
    <source>
        <dbReference type="Pfam" id="PF00557"/>
    </source>
</evidence>
<dbReference type="CDD" id="cd01086">
    <property type="entry name" value="MetAP1"/>
    <property type="match status" value="1"/>
</dbReference>
<dbReference type="AlphaFoldDB" id="A0A7C8BV94"/>
<proteinExistence type="inferred from homology"/>
<gene>
    <name evidence="6 9" type="primary">map</name>
    <name evidence="9" type="ORF">F8D48_04580</name>
</gene>
<feature type="binding site" evidence="6">
    <location>
        <position position="248"/>
    </location>
    <ligand>
        <name>a divalent metal cation</name>
        <dbReference type="ChEBI" id="CHEBI:60240"/>
        <label>2</label>
        <note>catalytic</note>
    </ligand>
</feature>
<dbReference type="GO" id="GO:0046872">
    <property type="term" value="F:metal ion binding"/>
    <property type="evidence" value="ECO:0007669"/>
    <property type="project" value="UniProtKB-UniRule"/>
</dbReference>
<evidence type="ECO:0000256" key="7">
    <source>
        <dbReference type="RuleBase" id="RU003653"/>
    </source>
</evidence>
<evidence type="ECO:0000256" key="2">
    <source>
        <dbReference type="ARBA" id="ARBA00022438"/>
    </source>
</evidence>
<comment type="similarity">
    <text evidence="6">Belongs to the peptidase M24A family. Methionine aminopeptidase type 1 subfamily.</text>
</comment>
<evidence type="ECO:0000313" key="9">
    <source>
        <dbReference type="EMBL" id="KAB1650761.1"/>
    </source>
</evidence>
<protein>
    <recommendedName>
        <fullName evidence="6 7">Methionine aminopeptidase</fullName>
        <shortName evidence="6">MAP</shortName>
        <shortName evidence="6">MetAP</shortName>
        <ecNumber evidence="6 7">3.4.11.18</ecNumber>
    </recommendedName>
    <alternativeName>
        <fullName evidence="6">Peptidase M</fullName>
    </alternativeName>
</protein>
<evidence type="ECO:0000256" key="6">
    <source>
        <dbReference type="HAMAP-Rule" id="MF_01974"/>
    </source>
</evidence>
<dbReference type="PANTHER" id="PTHR43330:SF27">
    <property type="entry name" value="METHIONINE AMINOPEPTIDASE"/>
    <property type="match status" value="1"/>
</dbReference>
<dbReference type="Gene3D" id="3.90.230.10">
    <property type="entry name" value="Creatinase/methionine aminopeptidase superfamily"/>
    <property type="match status" value="1"/>
</dbReference>
<dbReference type="EMBL" id="WAJS01000010">
    <property type="protein sequence ID" value="KAB1650761.1"/>
    <property type="molecule type" value="Genomic_DNA"/>
</dbReference>
<dbReference type="NCBIfam" id="TIGR00500">
    <property type="entry name" value="met_pdase_I"/>
    <property type="match status" value="1"/>
</dbReference>
<keyword evidence="10" id="KW-1185">Reference proteome</keyword>
<dbReference type="Proteomes" id="UP000479639">
    <property type="component" value="Unassembled WGS sequence"/>
</dbReference>
<sequence length="271" mass="29165">MRRCPPCLCERRRPVAVKLKSPVQIEAMREAGRVSALALRRVGEAVEPGITTAELDAIAERVIRAEGGIPAFKGYGGFPGSICASVNDQIVHGIPSKRVKLHEGDIISIDTGAIVDGWVGDNAWTYPVGEVAPEVARLLAVGEQCMWEGLAAACPKKRLGDIGHAVQSMAEAAGFSVVREYVGHGIGRDMHEDPNVPNFGRRRTGLKLLPGMVLAIEPMVNMGTRRTVQGADGWEVRTRDGRPSAHFEKTVAITEDGPVILTTEEGHVRPV</sequence>
<evidence type="ECO:0000256" key="3">
    <source>
        <dbReference type="ARBA" id="ARBA00022670"/>
    </source>
</evidence>
<feature type="binding site" evidence="6">
    <location>
        <position position="248"/>
    </location>
    <ligand>
        <name>a divalent metal cation</name>
        <dbReference type="ChEBI" id="CHEBI:60240"/>
        <label>1</label>
    </ligand>
</feature>
<reference evidence="9 10" key="1">
    <citation type="submission" date="2019-09" db="EMBL/GenBank/DDBJ databases">
        <title>Whole genome shotgun sequencing (WGS) of Ellagibacter isourolithinifaciens DSM 104140(T) and Adlercreutzia muris DSM 29508(T).</title>
        <authorList>
            <person name="Stoll D.A."/>
            <person name="Danylec N."/>
            <person name="Huch M."/>
        </authorList>
    </citation>
    <scope>NUCLEOTIDE SEQUENCE [LARGE SCALE GENOMIC DNA]</scope>
    <source>
        <strain evidence="9 10">DSM 29508</strain>
    </source>
</reference>
<feature type="binding site" evidence="6">
    <location>
        <position position="92"/>
    </location>
    <ligand>
        <name>substrate</name>
    </ligand>
</feature>
<keyword evidence="2 6" id="KW-0031">Aminopeptidase</keyword>
<dbReference type="InterPro" id="IPR001714">
    <property type="entry name" value="Pept_M24_MAP"/>
</dbReference>
<feature type="binding site" evidence="6">
    <location>
        <position position="121"/>
    </location>
    <ligand>
        <name>a divalent metal cation</name>
        <dbReference type="ChEBI" id="CHEBI:60240"/>
        <label>1</label>
    </ligand>
</feature>
<dbReference type="RefSeq" id="WP_151430133.1">
    <property type="nucleotide sequence ID" value="NZ_JANJZI010000003.1"/>
</dbReference>
<comment type="subunit">
    <text evidence="6">Monomer.</text>
</comment>
<evidence type="ECO:0000256" key="4">
    <source>
        <dbReference type="ARBA" id="ARBA00022723"/>
    </source>
</evidence>
<dbReference type="GO" id="GO:0005829">
    <property type="term" value="C:cytosol"/>
    <property type="evidence" value="ECO:0007669"/>
    <property type="project" value="TreeGrafter"/>
</dbReference>
<dbReference type="InterPro" id="IPR002467">
    <property type="entry name" value="Pept_M24A_MAP1"/>
</dbReference>
<dbReference type="PANTHER" id="PTHR43330">
    <property type="entry name" value="METHIONINE AMINOPEPTIDASE"/>
    <property type="match status" value="1"/>
</dbReference>
<organism evidence="9 10">
    <name type="scientific">Adlercreutzia muris</name>
    <dbReference type="NCBI Taxonomy" id="1796610"/>
    <lineage>
        <taxon>Bacteria</taxon>
        <taxon>Bacillati</taxon>
        <taxon>Actinomycetota</taxon>
        <taxon>Coriobacteriia</taxon>
        <taxon>Eggerthellales</taxon>
        <taxon>Eggerthellaceae</taxon>
        <taxon>Adlercreutzia</taxon>
    </lineage>
</organism>
<dbReference type="PRINTS" id="PR00599">
    <property type="entry name" value="MAPEPTIDASE"/>
</dbReference>
<evidence type="ECO:0000256" key="1">
    <source>
        <dbReference type="ARBA" id="ARBA00002521"/>
    </source>
</evidence>
<evidence type="ECO:0000313" key="10">
    <source>
        <dbReference type="Proteomes" id="UP000479639"/>
    </source>
</evidence>
<feature type="binding site" evidence="6">
    <location>
        <position position="191"/>
    </location>
    <ligand>
        <name>substrate</name>
    </ligand>
</feature>
<feature type="binding site" evidence="6">
    <location>
        <position position="110"/>
    </location>
    <ligand>
        <name>a divalent metal cation</name>
        <dbReference type="ChEBI" id="CHEBI:60240"/>
        <label>1</label>
    </ligand>
</feature>
<keyword evidence="4 6" id="KW-0479">Metal-binding</keyword>
<comment type="function">
    <text evidence="1 6">Removes the N-terminal methionine from nascent proteins. The N-terminal methionine is often cleaved when the second residue in the primary sequence is small and uncharged (Met-Ala-, Cys, Gly, Pro, Ser, Thr, or Val). Requires deformylation of the N(alpha)-formylated initiator methionine before it can be hydrolyzed.</text>
</comment>
<feature type="binding site" evidence="6">
    <location>
        <position position="217"/>
    </location>
    <ligand>
        <name>a divalent metal cation</name>
        <dbReference type="ChEBI" id="CHEBI:60240"/>
        <label>2</label>
        <note>catalytic</note>
    </ligand>
</feature>
<comment type="caution">
    <text evidence="9">The sequence shown here is derived from an EMBL/GenBank/DDBJ whole genome shotgun (WGS) entry which is preliminary data.</text>
</comment>
<dbReference type="PROSITE" id="PS00680">
    <property type="entry name" value="MAP_1"/>
    <property type="match status" value="1"/>
</dbReference>
<dbReference type="Pfam" id="PF00557">
    <property type="entry name" value="Peptidase_M24"/>
    <property type="match status" value="1"/>
</dbReference>
<keyword evidence="3 6" id="KW-0645">Protease</keyword>
<dbReference type="InterPro" id="IPR000994">
    <property type="entry name" value="Pept_M24"/>
</dbReference>
<dbReference type="EC" id="3.4.11.18" evidence="6 7"/>
<keyword evidence="5 6" id="KW-0378">Hydrolase</keyword>
<dbReference type="InterPro" id="IPR036005">
    <property type="entry name" value="Creatinase/aminopeptidase-like"/>
</dbReference>
<dbReference type="SUPFAM" id="SSF55920">
    <property type="entry name" value="Creatinase/aminopeptidase"/>
    <property type="match status" value="1"/>
</dbReference>
<name>A0A7C8BV94_9ACTN</name>
<dbReference type="GO" id="GO:0004239">
    <property type="term" value="F:initiator methionyl aminopeptidase activity"/>
    <property type="evidence" value="ECO:0007669"/>
    <property type="project" value="UniProtKB-UniRule"/>
</dbReference>
<comment type="cofactor">
    <cofactor evidence="6">
        <name>Co(2+)</name>
        <dbReference type="ChEBI" id="CHEBI:48828"/>
    </cofactor>
    <cofactor evidence="6">
        <name>Zn(2+)</name>
        <dbReference type="ChEBI" id="CHEBI:29105"/>
    </cofactor>
    <cofactor evidence="6">
        <name>Mn(2+)</name>
        <dbReference type="ChEBI" id="CHEBI:29035"/>
    </cofactor>
    <cofactor evidence="6">
        <name>Fe(2+)</name>
        <dbReference type="ChEBI" id="CHEBI:29033"/>
    </cofactor>
    <text evidence="6">Binds 2 divalent metal cations per subunit. Has a high-affinity and a low affinity metal-binding site. The true nature of the physiological cofactor is under debate. The enzyme is active with cobalt, zinc, manganese or divalent iron ions. Most likely, methionine aminopeptidases function as mononuclear Fe(2+)-metalloproteases under physiological conditions, and the catalytically relevant metal-binding site has been assigned to the histidine-containing high-affinity site.</text>
</comment>